<dbReference type="EMBL" id="JBGOOL010000027">
    <property type="protein sequence ID" value="MEZ8053737.1"/>
    <property type="molecule type" value="Genomic_DNA"/>
</dbReference>
<gene>
    <name evidence="4" type="ORF">ACED57_11325</name>
</gene>
<evidence type="ECO:0000256" key="2">
    <source>
        <dbReference type="ARBA" id="ARBA00023295"/>
    </source>
</evidence>
<dbReference type="EC" id="3.2.1.-" evidence="4"/>
<dbReference type="Gene3D" id="3.20.20.80">
    <property type="entry name" value="Glycosidases"/>
    <property type="match status" value="1"/>
</dbReference>
<dbReference type="Gene3D" id="2.60.40.10">
    <property type="entry name" value="Immunoglobulins"/>
    <property type="match status" value="1"/>
</dbReference>
<dbReference type="PANTHER" id="PTHR10357:SF210">
    <property type="entry name" value="MALTODEXTRIN GLUCOSIDASE"/>
    <property type="match status" value="1"/>
</dbReference>
<dbReference type="CDD" id="cd11338">
    <property type="entry name" value="AmyAc_CMD"/>
    <property type="match status" value="1"/>
</dbReference>
<dbReference type="InterPro" id="IPR006047">
    <property type="entry name" value="GH13_cat_dom"/>
</dbReference>
<keyword evidence="2 4" id="KW-0326">Glycosidase</keyword>
<sequence length="612" mass="70006">MISAMAITNSVINKPITKSSLTHSAKSADSYAYNNETLHLRLRSAKGELDKVSLWIGDPYHWAEGGLDGGNLGGSDAHGWVGGNEVTMIHEGETEYHDHWFAEFTPPKRRSRYGFILYGKGGEKILFGEKRCADISTTENAEIELSNLSNFFCFPYINPRDVLKTPTWIKDTIWYQIFPERFANGRPETSPANVQPWGTRPVSDNFMGGDLWGLIDKLDYLQDLGVNGLYLCPIFTANANHKYDTVDYYNVDPHFGGNEAFKALVDEAHKRGMKIMLDAVFNHIGSQSPLWLDVVNNGAKSKYADWFWINQFPVYPDTPKEEWDFWNLNYETFANVVEMPKLNTENEECRAYLLDVARHWVEEFNIDGWRLDVANEVDHAFWRDFRKVVKDANPDCYILGEIWHEGMPWLRGDQYDSLMNYPLTQAITDYFGLGDVDKESFVNAVNASYMAYPRNVNEAMFNLLDSHDTTRIISLCQGDKRKAKLAYLFMFTQVGAPCIYYGGEIGMDGGRGMGSEDNRKCMIWEESEQDLEFKNFIQEMIALRKANPDFNQPCIDWLNVEDEKGTADKECIAYLRGNLMFVLNNSDKDKQIMLDGKSLTISAYGYVIEQAN</sequence>
<evidence type="ECO:0000313" key="4">
    <source>
        <dbReference type="EMBL" id="MEZ8053737.1"/>
    </source>
</evidence>
<keyword evidence="5" id="KW-1185">Reference proteome</keyword>
<dbReference type="CDD" id="cd02857">
    <property type="entry name" value="E_set_CDase_PDE_N"/>
    <property type="match status" value="1"/>
</dbReference>
<accession>A0ABV4KNS2</accession>
<evidence type="ECO:0000259" key="3">
    <source>
        <dbReference type="SMART" id="SM00642"/>
    </source>
</evidence>
<dbReference type="Gene3D" id="3.90.400.10">
    <property type="entry name" value="Oligo-1,6-glucosidase, Domain 2"/>
    <property type="match status" value="1"/>
</dbReference>
<dbReference type="SMART" id="SM00642">
    <property type="entry name" value="Aamy"/>
    <property type="match status" value="1"/>
</dbReference>
<reference evidence="4 5" key="1">
    <citation type="submission" date="2024-06" db="EMBL/GenBank/DDBJ databases">
        <authorList>
            <person name="Steensen K."/>
            <person name="Seneca J."/>
            <person name="Bartlau N."/>
            <person name="Yu A.X."/>
            <person name="Polz M.F."/>
        </authorList>
    </citation>
    <scope>NUCLEOTIDE SEQUENCE [LARGE SCALE GENOMIC DNA]</scope>
    <source>
        <strain evidence="4 5">1F9</strain>
    </source>
</reference>
<dbReference type="InterPro" id="IPR013783">
    <property type="entry name" value="Ig-like_fold"/>
</dbReference>
<evidence type="ECO:0000313" key="5">
    <source>
        <dbReference type="Proteomes" id="UP001569175"/>
    </source>
</evidence>
<feature type="domain" description="Glycosyl hydrolase family 13 catalytic" evidence="3">
    <location>
        <begin position="176"/>
        <end position="544"/>
    </location>
</feature>
<dbReference type="InterPro" id="IPR014756">
    <property type="entry name" value="Ig_E-set"/>
</dbReference>
<dbReference type="SUPFAM" id="SSF51445">
    <property type="entry name" value="(Trans)glycosidases"/>
    <property type="match status" value="1"/>
</dbReference>
<evidence type="ECO:0000256" key="1">
    <source>
        <dbReference type="ARBA" id="ARBA00022801"/>
    </source>
</evidence>
<dbReference type="PANTHER" id="PTHR10357">
    <property type="entry name" value="ALPHA-AMYLASE FAMILY MEMBER"/>
    <property type="match status" value="1"/>
</dbReference>
<dbReference type="InterPro" id="IPR017853">
    <property type="entry name" value="GH"/>
</dbReference>
<dbReference type="GO" id="GO:0016798">
    <property type="term" value="F:hydrolase activity, acting on glycosyl bonds"/>
    <property type="evidence" value="ECO:0007669"/>
    <property type="project" value="UniProtKB-KW"/>
</dbReference>
<dbReference type="InterPro" id="IPR045857">
    <property type="entry name" value="O16G_dom_2"/>
</dbReference>
<proteinExistence type="predicted"/>
<dbReference type="Pfam" id="PF02903">
    <property type="entry name" value="Alpha-amylase_N"/>
    <property type="match status" value="1"/>
</dbReference>
<name>A0ABV4KNS2_9VIBR</name>
<dbReference type="RefSeq" id="WP_371707736.1">
    <property type="nucleotide sequence ID" value="NZ_JBGOOL010000027.1"/>
</dbReference>
<protein>
    <submittedName>
        <fullName evidence="4">Glycoside hydrolase family 13 protein</fullName>
        <ecNumber evidence="4">3.2.1.-</ecNumber>
    </submittedName>
</protein>
<dbReference type="Proteomes" id="UP001569175">
    <property type="component" value="Unassembled WGS sequence"/>
</dbReference>
<dbReference type="Pfam" id="PF00128">
    <property type="entry name" value="Alpha-amylase"/>
    <property type="match status" value="1"/>
</dbReference>
<dbReference type="SUPFAM" id="SSF81296">
    <property type="entry name" value="E set domains"/>
    <property type="match status" value="1"/>
</dbReference>
<dbReference type="InterPro" id="IPR004185">
    <property type="entry name" value="Glyco_hydro_13_lg-like_dom"/>
</dbReference>
<comment type="caution">
    <text evidence="4">The sequence shown here is derived from an EMBL/GenBank/DDBJ whole genome shotgun (WGS) entry which is preliminary data.</text>
</comment>
<keyword evidence="1 4" id="KW-0378">Hydrolase</keyword>
<organism evidence="4 5">
    <name type="scientific">Vibrio atlanticus</name>
    <dbReference type="NCBI Taxonomy" id="693153"/>
    <lineage>
        <taxon>Bacteria</taxon>
        <taxon>Pseudomonadati</taxon>
        <taxon>Pseudomonadota</taxon>
        <taxon>Gammaproteobacteria</taxon>
        <taxon>Vibrionales</taxon>
        <taxon>Vibrionaceae</taxon>
        <taxon>Vibrio</taxon>
    </lineage>
</organism>